<comment type="caution">
    <text evidence="2">The sequence shown here is derived from an EMBL/GenBank/DDBJ whole genome shotgun (WGS) entry which is preliminary data.</text>
</comment>
<evidence type="ECO:0000313" key="2">
    <source>
        <dbReference type="EMBL" id="GHP08345.1"/>
    </source>
</evidence>
<reference evidence="2" key="1">
    <citation type="submission" date="2020-10" db="EMBL/GenBank/DDBJ databases">
        <title>Unveiling of a novel bifunctional photoreceptor, Dualchrome1, isolated from a cosmopolitan green alga.</title>
        <authorList>
            <person name="Suzuki S."/>
            <person name="Kawachi M."/>
        </authorList>
    </citation>
    <scope>NUCLEOTIDE SEQUENCE</scope>
    <source>
        <strain evidence="2">NIES 2893</strain>
    </source>
</reference>
<accession>A0A830HNT1</accession>
<evidence type="ECO:0000256" key="1">
    <source>
        <dbReference type="SAM" id="MobiDB-lite"/>
    </source>
</evidence>
<proteinExistence type="predicted"/>
<feature type="compositionally biased region" description="Low complexity" evidence="1">
    <location>
        <begin position="206"/>
        <end position="215"/>
    </location>
</feature>
<gene>
    <name evidence="2" type="ORF">PPROV_000708400</name>
</gene>
<feature type="region of interest" description="Disordered" evidence="1">
    <location>
        <begin position="1"/>
        <end position="38"/>
    </location>
</feature>
<keyword evidence="3" id="KW-1185">Reference proteome</keyword>
<dbReference type="Proteomes" id="UP000660262">
    <property type="component" value="Unassembled WGS sequence"/>
</dbReference>
<feature type="compositionally biased region" description="Basic residues" evidence="1">
    <location>
        <begin position="1"/>
        <end position="11"/>
    </location>
</feature>
<feature type="region of interest" description="Disordered" evidence="1">
    <location>
        <begin position="194"/>
        <end position="217"/>
    </location>
</feature>
<evidence type="ECO:0000313" key="3">
    <source>
        <dbReference type="Proteomes" id="UP000660262"/>
    </source>
</evidence>
<dbReference type="AlphaFoldDB" id="A0A830HNT1"/>
<sequence>MPMATHARRPRLEKGLSASRDSDAATTSGANDATSTMREDDKWCKHGEYACLPTPGVLPEGTAVLTFERTHVGAFYGLGPFAVRTKGDVVHAPAPLVAPDTGDVFASHVSVNGVLFPCCLPIRLRVPWVPFVSPSALAADSPWLVDSARTTQPHLSMPRHTLLVNVTAEDGVGSSSIPVVIRMEPPKFSPDVIGPPVPFSSSARQPSPAGGLAPLLEPPPHASQVDSYFPMAPGHALRASRGNDVVPAWKVRPRAEEGVGVLDLATKIATLDADMPQFARTCDGGKPRAAELDWRGEQSFGVAASPAVSAATQLTARVPVRSGEFVLVPSWAHHILRVPSTPAVELVSIAPKSTANPDSAVRIATDTGGFGIAEPLEAPPCPAYPFIANAYYDVSRGMSGAQISVRASEPAVAYYAVFEVHDERHSPRPPTPRELVEQSRGDALITGVLGEEQGLERWLLVEGRARLKRLKAGALYHVWVILEDRAHDLTLDIARNLQVAPTRIAHVACDASTCRYRDDPAVLLTPRGSLGFACECVNEVTFYGLQLDDMLGGLGDAVRKGVDDDADVPLGVFYGRNVGGF</sequence>
<name>A0A830HNT1_9CHLO</name>
<protein>
    <submittedName>
        <fullName evidence="2">Uncharacterized protein</fullName>
    </submittedName>
</protein>
<dbReference type="EMBL" id="BNJQ01000020">
    <property type="protein sequence ID" value="GHP08345.1"/>
    <property type="molecule type" value="Genomic_DNA"/>
</dbReference>
<organism evidence="2 3">
    <name type="scientific">Pycnococcus provasolii</name>
    <dbReference type="NCBI Taxonomy" id="41880"/>
    <lineage>
        <taxon>Eukaryota</taxon>
        <taxon>Viridiplantae</taxon>
        <taxon>Chlorophyta</taxon>
        <taxon>Pseudoscourfieldiophyceae</taxon>
        <taxon>Pseudoscourfieldiales</taxon>
        <taxon>Pycnococcaceae</taxon>
        <taxon>Pycnococcus</taxon>
    </lineage>
</organism>